<accession>A0A061FJ12</accession>
<dbReference type="PROSITE" id="PS50222">
    <property type="entry name" value="EF_HAND_2"/>
    <property type="match status" value="1"/>
</dbReference>
<protein>
    <submittedName>
        <fullName evidence="3">Calcium-binding EF-hand family protein, putative</fullName>
    </submittedName>
</protein>
<evidence type="ECO:0000313" key="4">
    <source>
        <dbReference type="Proteomes" id="UP000026915"/>
    </source>
</evidence>
<dbReference type="Gramene" id="EOY14484">
    <property type="protein sequence ID" value="EOY14484"/>
    <property type="gene ID" value="TCM_033852"/>
</dbReference>
<dbReference type="PROSITE" id="PS00018">
    <property type="entry name" value="EF_HAND_1"/>
    <property type="match status" value="2"/>
</dbReference>
<dbReference type="InterPro" id="IPR002048">
    <property type="entry name" value="EF_hand_dom"/>
</dbReference>
<dbReference type="eggNOG" id="ENOG502S8T2">
    <property type="taxonomic scope" value="Eukaryota"/>
</dbReference>
<evidence type="ECO:0000313" key="3">
    <source>
        <dbReference type="EMBL" id="EOY14484.1"/>
    </source>
</evidence>
<dbReference type="EMBL" id="CM001886">
    <property type="protein sequence ID" value="EOY14484.1"/>
    <property type="molecule type" value="Genomic_DNA"/>
</dbReference>
<gene>
    <name evidence="3" type="ORF">TCM_033852</name>
</gene>
<dbReference type="HOGENOM" id="CLU_147785_1_0_1"/>
<dbReference type="Pfam" id="PF13202">
    <property type="entry name" value="EF-hand_5"/>
    <property type="match status" value="2"/>
</dbReference>
<evidence type="ECO:0000256" key="1">
    <source>
        <dbReference type="ARBA" id="ARBA00022837"/>
    </source>
</evidence>
<evidence type="ECO:0000259" key="2">
    <source>
        <dbReference type="PROSITE" id="PS50222"/>
    </source>
</evidence>
<dbReference type="OMA" id="VEYVWQC"/>
<dbReference type="SUPFAM" id="SSF47473">
    <property type="entry name" value="EF-hand"/>
    <property type="match status" value="1"/>
</dbReference>
<proteinExistence type="predicted"/>
<dbReference type="Gene3D" id="1.10.238.10">
    <property type="entry name" value="EF-hand"/>
    <property type="match status" value="1"/>
</dbReference>
<name>A0A061FJ12_THECC</name>
<dbReference type="InParanoid" id="A0A061FJ12"/>
<dbReference type="InterPro" id="IPR011992">
    <property type="entry name" value="EF-hand-dom_pair"/>
</dbReference>
<dbReference type="Proteomes" id="UP000026915">
    <property type="component" value="Chromosome 8"/>
</dbReference>
<dbReference type="STRING" id="3641.A0A061FJ12"/>
<dbReference type="AlphaFoldDB" id="A0A061FJ12"/>
<dbReference type="InterPro" id="IPR018247">
    <property type="entry name" value="EF_Hand_1_Ca_BS"/>
</dbReference>
<feature type="domain" description="EF-hand" evidence="2">
    <location>
        <begin position="35"/>
        <end position="70"/>
    </location>
</feature>
<dbReference type="CDD" id="cd00051">
    <property type="entry name" value="EFh"/>
    <property type="match status" value="1"/>
</dbReference>
<reference evidence="3 4" key="1">
    <citation type="journal article" date="2013" name="Genome Biol.">
        <title>The genome sequence of the most widely cultivated cacao type and its use to identify candidate genes regulating pod color.</title>
        <authorList>
            <person name="Motamayor J.C."/>
            <person name="Mockaitis K."/>
            <person name="Schmutz J."/>
            <person name="Haiminen N."/>
            <person name="Iii D.L."/>
            <person name="Cornejo O."/>
            <person name="Findley S.D."/>
            <person name="Zheng P."/>
            <person name="Utro F."/>
            <person name="Royaert S."/>
            <person name="Saski C."/>
            <person name="Jenkins J."/>
            <person name="Podicheti R."/>
            <person name="Zhao M."/>
            <person name="Scheffler B.E."/>
            <person name="Stack J.C."/>
            <person name="Feltus F.A."/>
            <person name="Mustiga G.M."/>
            <person name="Amores F."/>
            <person name="Phillips W."/>
            <person name="Marelli J.P."/>
            <person name="May G.D."/>
            <person name="Shapiro H."/>
            <person name="Ma J."/>
            <person name="Bustamante C.D."/>
            <person name="Schnell R.J."/>
            <person name="Main D."/>
            <person name="Gilbert D."/>
            <person name="Parida L."/>
            <person name="Kuhn D.N."/>
        </authorList>
    </citation>
    <scope>NUCLEOTIDE SEQUENCE [LARGE SCALE GENOMIC DNA]</scope>
    <source>
        <strain evidence="4">cv. Matina 1-6</strain>
    </source>
</reference>
<keyword evidence="1" id="KW-0106">Calcium</keyword>
<organism evidence="3 4">
    <name type="scientific">Theobroma cacao</name>
    <name type="common">Cacao</name>
    <name type="synonym">Cocoa</name>
    <dbReference type="NCBI Taxonomy" id="3641"/>
    <lineage>
        <taxon>Eukaryota</taxon>
        <taxon>Viridiplantae</taxon>
        <taxon>Streptophyta</taxon>
        <taxon>Embryophyta</taxon>
        <taxon>Tracheophyta</taxon>
        <taxon>Spermatophyta</taxon>
        <taxon>Magnoliopsida</taxon>
        <taxon>eudicotyledons</taxon>
        <taxon>Gunneridae</taxon>
        <taxon>Pentapetalae</taxon>
        <taxon>rosids</taxon>
        <taxon>malvids</taxon>
        <taxon>Malvales</taxon>
        <taxon>Malvaceae</taxon>
        <taxon>Byttnerioideae</taxon>
        <taxon>Theobroma</taxon>
    </lineage>
</organism>
<dbReference type="GO" id="GO:0005509">
    <property type="term" value="F:calcium ion binding"/>
    <property type="evidence" value="ECO:0007669"/>
    <property type="project" value="InterPro"/>
</dbReference>
<sequence length="111" mass="12527">MRRAVDSPKNAHMNCSACKNRGPKTHRIKCAPVPLTKAQLKLILVSFDRNGDNRLSKQELKDAFNYIGSHFPSWRAGRALHRADDNEDGYISEGEMDDLVEYVSQCGYTIS</sequence>
<keyword evidence="4" id="KW-1185">Reference proteome</keyword>